<accession>A0A841IRN4</accession>
<comment type="caution">
    <text evidence="1">The sequence shown here is derived from an EMBL/GenBank/DDBJ whole genome shotgun (WGS) entry which is preliminary data.</text>
</comment>
<dbReference type="RefSeq" id="WP_184288779.1">
    <property type="nucleotide sequence ID" value="NZ_JACHJO010000003.1"/>
</dbReference>
<keyword evidence="2" id="KW-1185">Reference proteome</keyword>
<organism evidence="1 2">
    <name type="scientific">Nocardiopsis algeriensis</name>
    <dbReference type="NCBI Taxonomy" id="1478215"/>
    <lineage>
        <taxon>Bacteria</taxon>
        <taxon>Bacillati</taxon>
        <taxon>Actinomycetota</taxon>
        <taxon>Actinomycetes</taxon>
        <taxon>Streptosporangiales</taxon>
        <taxon>Nocardiopsidaceae</taxon>
        <taxon>Nocardiopsis</taxon>
    </lineage>
</organism>
<dbReference type="Proteomes" id="UP000536604">
    <property type="component" value="Unassembled WGS sequence"/>
</dbReference>
<dbReference type="AlphaFoldDB" id="A0A841IRN4"/>
<sequence>MAWTWRYIEADGAGPSAEELPSESFTSRGDAESWLGENWKELAEGGVGRVALLEEGREVYSMALEPMD</sequence>
<reference evidence="1 2" key="1">
    <citation type="submission" date="2020-08" db="EMBL/GenBank/DDBJ databases">
        <title>Genomic Encyclopedia of Type Strains, Phase III (KMG-III): the genomes of soil and plant-associated and newly described type strains.</title>
        <authorList>
            <person name="Whitman W."/>
        </authorList>
    </citation>
    <scope>NUCLEOTIDE SEQUENCE [LARGE SCALE GENOMIC DNA]</scope>
    <source>
        <strain evidence="1 2">CECT 8712</strain>
    </source>
</reference>
<evidence type="ECO:0000313" key="1">
    <source>
        <dbReference type="EMBL" id="MBB6119285.1"/>
    </source>
</evidence>
<gene>
    <name evidence="1" type="ORF">FHS13_001220</name>
</gene>
<evidence type="ECO:0000313" key="2">
    <source>
        <dbReference type="Proteomes" id="UP000536604"/>
    </source>
</evidence>
<protein>
    <submittedName>
        <fullName evidence="1">Uncharacterized protein</fullName>
    </submittedName>
</protein>
<proteinExistence type="predicted"/>
<name>A0A841IRN4_9ACTN</name>
<dbReference type="EMBL" id="JACHJO010000003">
    <property type="protein sequence ID" value="MBB6119285.1"/>
    <property type="molecule type" value="Genomic_DNA"/>
</dbReference>